<feature type="transmembrane region" description="Helical" evidence="2">
    <location>
        <begin position="23"/>
        <end position="46"/>
    </location>
</feature>
<keyword evidence="2" id="KW-1133">Transmembrane helix</keyword>
<accession>A0A6A5XR59</accession>
<keyword evidence="2" id="KW-0472">Membrane</keyword>
<dbReference type="RefSeq" id="XP_033383728.1">
    <property type="nucleotide sequence ID" value="XM_033525867.1"/>
</dbReference>
<dbReference type="PANTHER" id="PTHR39614">
    <property type="entry name" value="INTEGRAL MEMBRANE PROTEIN"/>
    <property type="match status" value="1"/>
</dbReference>
<dbReference type="PANTHER" id="PTHR39614:SF2">
    <property type="entry name" value="INTEGRAL MEMBRANE PROTEIN"/>
    <property type="match status" value="1"/>
</dbReference>
<feature type="compositionally biased region" description="Gly residues" evidence="1">
    <location>
        <begin position="290"/>
        <end position="310"/>
    </location>
</feature>
<dbReference type="GeneID" id="54283264"/>
<dbReference type="AlphaFoldDB" id="A0A6A5XR59"/>
<keyword evidence="2" id="KW-0812">Transmembrane</keyword>
<feature type="transmembrane region" description="Helical" evidence="2">
    <location>
        <begin position="106"/>
        <end position="124"/>
    </location>
</feature>
<evidence type="ECO:0000313" key="4">
    <source>
        <dbReference type="EMBL" id="KAF2015389.1"/>
    </source>
</evidence>
<feature type="domain" description="Rhodopsin" evidence="3">
    <location>
        <begin position="42"/>
        <end position="274"/>
    </location>
</feature>
<feature type="region of interest" description="Disordered" evidence="1">
    <location>
        <begin position="288"/>
        <end position="333"/>
    </location>
</feature>
<evidence type="ECO:0000313" key="5">
    <source>
        <dbReference type="Proteomes" id="UP000799778"/>
    </source>
</evidence>
<dbReference type="OrthoDB" id="3918601at2759"/>
<dbReference type="Pfam" id="PF20684">
    <property type="entry name" value="Fung_rhodopsin"/>
    <property type="match status" value="1"/>
</dbReference>
<name>A0A6A5XR59_9PLEO</name>
<gene>
    <name evidence="4" type="ORF">BU24DRAFT_408611</name>
</gene>
<sequence>MSSSSSSHVIPPPYKISGDDKRGLVVVTTATVLSFVWTCLVIRVWLRWKLREWRSDDYFLAAATVFNTIQSGLVFRVADAGLGLTKDEVDADHLRRISKLDLASQILYVITLFLSKGAVLFLYLRLSPGKSHSIASWATLGVCGAWCIIGVVLVVVPCNAEVLWQKGFDSCSSMFPRWQAITAIDVLTELAIFIIPLPLLIPLKMNLTSKLLVLLAFSARIPVLAASLTRLHYIGALLSSPDPTLQAAYSVVCTQWQVGYAIMSTTISGLGPFLRPFSRKLGVGSSPYGGSSGYRRNGGTGGYASGGGSGVRSHNGGHEGSTGGGGGGVGDSYQMNKLRARRKVSSGYMGGGNEEGEVVTGKDGGVRAFVTERAVGGTGTARSKLNLRPDCEEVERNTNVIGGEGSSERDDADTLSLASESSRKMIITKRTEVMVETDRASAVVRD</sequence>
<dbReference type="Proteomes" id="UP000799778">
    <property type="component" value="Unassembled WGS sequence"/>
</dbReference>
<feature type="compositionally biased region" description="Gly residues" evidence="1">
    <location>
        <begin position="318"/>
        <end position="330"/>
    </location>
</feature>
<feature type="transmembrane region" description="Helical" evidence="2">
    <location>
        <begin position="177"/>
        <end position="199"/>
    </location>
</feature>
<dbReference type="InterPro" id="IPR049326">
    <property type="entry name" value="Rhodopsin_dom_fungi"/>
</dbReference>
<organism evidence="4 5">
    <name type="scientific">Aaosphaeria arxii CBS 175.79</name>
    <dbReference type="NCBI Taxonomy" id="1450172"/>
    <lineage>
        <taxon>Eukaryota</taxon>
        <taxon>Fungi</taxon>
        <taxon>Dikarya</taxon>
        <taxon>Ascomycota</taxon>
        <taxon>Pezizomycotina</taxon>
        <taxon>Dothideomycetes</taxon>
        <taxon>Pleosporomycetidae</taxon>
        <taxon>Pleosporales</taxon>
        <taxon>Pleosporales incertae sedis</taxon>
        <taxon>Aaosphaeria</taxon>
    </lineage>
</organism>
<evidence type="ECO:0000256" key="1">
    <source>
        <dbReference type="SAM" id="MobiDB-lite"/>
    </source>
</evidence>
<evidence type="ECO:0000259" key="3">
    <source>
        <dbReference type="Pfam" id="PF20684"/>
    </source>
</evidence>
<proteinExistence type="predicted"/>
<dbReference type="EMBL" id="ML978069">
    <property type="protein sequence ID" value="KAF2015389.1"/>
    <property type="molecule type" value="Genomic_DNA"/>
</dbReference>
<evidence type="ECO:0000256" key="2">
    <source>
        <dbReference type="SAM" id="Phobius"/>
    </source>
</evidence>
<reference evidence="4" key="1">
    <citation type="journal article" date="2020" name="Stud. Mycol.">
        <title>101 Dothideomycetes genomes: a test case for predicting lifestyles and emergence of pathogens.</title>
        <authorList>
            <person name="Haridas S."/>
            <person name="Albert R."/>
            <person name="Binder M."/>
            <person name="Bloem J."/>
            <person name="Labutti K."/>
            <person name="Salamov A."/>
            <person name="Andreopoulos B."/>
            <person name="Baker S."/>
            <person name="Barry K."/>
            <person name="Bills G."/>
            <person name="Bluhm B."/>
            <person name="Cannon C."/>
            <person name="Castanera R."/>
            <person name="Culley D."/>
            <person name="Daum C."/>
            <person name="Ezra D."/>
            <person name="Gonzalez J."/>
            <person name="Henrissat B."/>
            <person name="Kuo A."/>
            <person name="Liang C."/>
            <person name="Lipzen A."/>
            <person name="Lutzoni F."/>
            <person name="Magnuson J."/>
            <person name="Mondo S."/>
            <person name="Nolan M."/>
            <person name="Ohm R."/>
            <person name="Pangilinan J."/>
            <person name="Park H.-J."/>
            <person name="Ramirez L."/>
            <person name="Alfaro M."/>
            <person name="Sun H."/>
            <person name="Tritt A."/>
            <person name="Yoshinaga Y."/>
            <person name="Zwiers L.-H."/>
            <person name="Turgeon B."/>
            <person name="Goodwin S."/>
            <person name="Spatafora J."/>
            <person name="Crous P."/>
            <person name="Grigoriev I."/>
        </authorList>
    </citation>
    <scope>NUCLEOTIDE SEQUENCE</scope>
    <source>
        <strain evidence="4">CBS 175.79</strain>
    </source>
</reference>
<protein>
    <recommendedName>
        <fullName evidence="3">Rhodopsin domain-containing protein</fullName>
    </recommendedName>
</protein>
<keyword evidence="5" id="KW-1185">Reference proteome</keyword>
<feature type="transmembrane region" description="Helical" evidence="2">
    <location>
        <begin position="136"/>
        <end position="157"/>
    </location>
</feature>